<dbReference type="PANTHER" id="PTHR43674">
    <property type="entry name" value="NITRILASE C965.09-RELATED"/>
    <property type="match status" value="1"/>
</dbReference>
<reference evidence="12" key="1">
    <citation type="submission" date="2024-02" db="UniProtKB">
        <authorList>
            <consortium name="WormBaseParasite"/>
        </authorList>
    </citation>
    <scope>IDENTIFICATION</scope>
</reference>
<organism evidence="11 12">
    <name type="scientific">Strongyloides stercoralis</name>
    <name type="common">Threadworm</name>
    <dbReference type="NCBI Taxonomy" id="6248"/>
    <lineage>
        <taxon>Eukaryota</taxon>
        <taxon>Metazoa</taxon>
        <taxon>Ecdysozoa</taxon>
        <taxon>Nematoda</taxon>
        <taxon>Chromadorea</taxon>
        <taxon>Rhabditida</taxon>
        <taxon>Tylenchina</taxon>
        <taxon>Panagrolaimomorpha</taxon>
        <taxon>Strongyloidoidea</taxon>
        <taxon>Strongyloididae</taxon>
        <taxon>Strongyloides</taxon>
    </lineage>
</organism>
<evidence type="ECO:0000256" key="8">
    <source>
        <dbReference type="ARBA" id="ARBA00075038"/>
    </source>
</evidence>
<evidence type="ECO:0000256" key="1">
    <source>
        <dbReference type="ARBA" id="ARBA00004668"/>
    </source>
</evidence>
<feature type="domain" description="CN hydrolase" evidence="10">
    <location>
        <begin position="93"/>
        <end position="365"/>
    </location>
</feature>
<dbReference type="PROSITE" id="PS50263">
    <property type="entry name" value="CN_HYDROLASE"/>
    <property type="match status" value="1"/>
</dbReference>
<keyword evidence="9" id="KW-0732">Signal</keyword>
<comment type="pathway">
    <text evidence="1">Amino-acid biosynthesis; beta-alanine biosynthesis.</text>
</comment>
<dbReference type="InterPro" id="IPR003010">
    <property type="entry name" value="C-N_Hydrolase"/>
</dbReference>
<dbReference type="SUPFAM" id="SSF56317">
    <property type="entry name" value="Carbon-nitrogen hydrolase"/>
    <property type="match status" value="1"/>
</dbReference>
<accession>A0AAF5DEY1</accession>
<name>A0AAF5DEY1_STRER</name>
<dbReference type="Proteomes" id="UP000035681">
    <property type="component" value="Unplaced"/>
</dbReference>
<evidence type="ECO:0000256" key="7">
    <source>
        <dbReference type="ARBA" id="ARBA00074804"/>
    </source>
</evidence>
<dbReference type="EC" id="3.5.1.6" evidence="6"/>
<comment type="catalytic activity">
    <reaction evidence="4">
        <text>3-(carbamoylamino)-2-methylpropanoate + H2O + 2 H(+) = (R)-3-amino-2-methylpropanoate + NH4(+) + CO2</text>
        <dbReference type="Rhea" id="RHEA:37339"/>
        <dbReference type="ChEBI" id="CHEBI:15377"/>
        <dbReference type="ChEBI" id="CHEBI:15378"/>
        <dbReference type="ChEBI" id="CHEBI:16526"/>
        <dbReference type="ChEBI" id="CHEBI:28938"/>
        <dbReference type="ChEBI" id="CHEBI:57731"/>
        <dbReference type="ChEBI" id="CHEBI:74414"/>
        <dbReference type="EC" id="3.5.1.6"/>
    </reaction>
</comment>
<sequence>FNLLYFFYILIMTSTSKSTIEYLQEQSSGLEDILERNLTGNDLEEAWRLIYGNRSNKLNFNDNIIKSCNENNIEIKGYHINAEIEQLRLPRKVKIAAIQNAIVEPTTSPINIQREALHNRVGLMIELAAQAGANIIGLQEAWTMPFAFCTRERLPWTEFAESAEDGPTTKFLSNIARKYGIVIISPILERDESKDDVIWNTAVVISHTGNVIGKSRKNHIPRVGDFNESTYYMESELGHPVFETKYGLIGINICYGRHHPQNWMSYALNGAEIIFNPSATISGLSEALWPIEARNAAIANHCFTVAINRVGTEIFENPFTSGDGKPAHKEFGHFYGASYIAAPNGIRTPSLSRNKEGILICEIDLNLCRQTKDTWEGKKKFEKLMKNDIKTKGQIETEINNIIINESDEIKIQFEEMKIKKEKFQNKLKTKFQYITSTFPLEAQNIISKIEQVHNNMNITLKQEMEQIKKIINTVNNEIVKNELEKFQSGIVMELI</sequence>
<dbReference type="InterPro" id="IPR036526">
    <property type="entry name" value="C-N_Hydrolase_sf"/>
</dbReference>
<comment type="catalytic activity">
    <reaction evidence="3">
        <text>3-(carbamoylamino)propanoate + H2O + 2 H(+) = beta-alanine + NH4(+) + CO2</text>
        <dbReference type="Rhea" id="RHEA:11184"/>
        <dbReference type="ChEBI" id="CHEBI:11892"/>
        <dbReference type="ChEBI" id="CHEBI:15377"/>
        <dbReference type="ChEBI" id="CHEBI:15378"/>
        <dbReference type="ChEBI" id="CHEBI:16526"/>
        <dbReference type="ChEBI" id="CHEBI:28938"/>
        <dbReference type="ChEBI" id="CHEBI:57966"/>
        <dbReference type="EC" id="3.5.1.6"/>
    </reaction>
</comment>
<protein>
    <recommendedName>
        <fullName evidence="7">Beta-ureidopropionase</fullName>
        <ecNumber evidence="6">3.5.1.6</ecNumber>
    </recommendedName>
    <alternativeName>
        <fullName evidence="8">N-carbamoyl-beta-alanine amidohydrolase</fullName>
    </alternativeName>
</protein>
<evidence type="ECO:0000256" key="2">
    <source>
        <dbReference type="ARBA" id="ARBA00022801"/>
    </source>
</evidence>
<feature type="chain" id="PRO_5042103084" description="Beta-ureidopropionase" evidence="9">
    <location>
        <begin position="19"/>
        <end position="496"/>
    </location>
</feature>
<evidence type="ECO:0000256" key="4">
    <source>
        <dbReference type="ARBA" id="ARBA00050552"/>
    </source>
</evidence>
<dbReference type="AlphaFoldDB" id="A0AAF5DEY1"/>
<evidence type="ECO:0000313" key="11">
    <source>
        <dbReference type="Proteomes" id="UP000035681"/>
    </source>
</evidence>
<dbReference type="PANTHER" id="PTHR43674:SF2">
    <property type="entry name" value="BETA-UREIDOPROPIONASE"/>
    <property type="match status" value="1"/>
</dbReference>
<evidence type="ECO:0000313" key="12">
    <source>
        <dbReference type="WBParaSite" id="TCONS_00011354.p1"/>
    </source>
</evidence>
<feature type="signal peptide" evidence="9">
    <location>
        <begin position="1"/>
        <end position="18"/>
    </location>
</feature>
<dbReference type="Pfam" id="PF00795">
    <property type="entry name" value="CN_hydrolase"/>
    <property type="match status" value="1"/>
</dbReference>
<dbReference type="FunFam" id="3.60.110.10:FF:000008">
    <property type="entry name" value="Beta-alanine synthase"/>
    <property type="match status" value="1"/>
</dbReference>
<evidence type="ECO:0000256" key="6">
    <source>
        <dbReference type="ARBA" id="ARBA00066985"/>
    </source>
</evidence>
<dbReference type="WBParaSite" id="TCONS_00011354.p1">
    <property type="protein sequence ID" value="TCONS_00011354.p1"/>
    <property type="gene ID" value="XLOC_005677"/>
</dbReference>
<comment type="similarity">
    <text evidence="5">Belongs to the carbon-nitrogen hydrolase superfamily. BUP family.</text>
</comment>
<keyword evidence="11" id="KW-1185">Reference proteome</keyword>
<dbReference type="Gene3D" id="3.60.110.10">
    <property type="entry name" value="Carbon-nitrogen hydrolase"/>
    <property type="match status" value="1"/>
</dbReference>
<evidence type="ECO:0000256" key="5">
    <source>
        <dbReference type="ARBA" id="ARBA00061249"/>
    </source>
</evidence>
<evidence type="ECO:0000259" key="10">
    <source>
        <dbReference type="PROSITE" id="PS50263"/>
    </source>
</evidence>
<proteinExistence type="inferred from homology"/>
<evidence type="ECO:0000256" key="9">
    <source>
        <dbReference type="SAM" id="SignalP"/>
    </source>
</evidence>
<evidence type="ECO:0000256" key="3">
    <source>
        <dbReference type="ARBA" id="ARBA00050540"/>
    </source>
</evidence>
<dbReference type="GO" id="GO:0003837">
    <property type="term" value="F:beta-ureidopropionase activity"/>
    <property type="evidence" value="ECO:0007669"/>
    <property type="project" value="UniProtKB-EC"/>
</dbReference>
<dbReference type="InterPro" id="IPR050345">
    <property type="entry name" value="Aliph_Amidase/BUP"/>
</dbReference>
<dbReference type="GO" id="GO:0033396">
    <property type="term" value="P:beta-alanine biosynthetic process via 3-ureidopropionate"/>
    <property type="evidence" value="ECO:0007669"/>
    <property type="project" value="TreeGrafter"/>
</dbReference>
<keyword evidence="2" id="KW-0378">Hydrolase</keyword>